<keyword evidence="3" id="KW-1185">Reference proteome</keyword>
<evidence type="ECO:0000313" key="2">
    <source>
        <dbReference type="EMBL" id="GAA5525144.1"/>
    </source>
</evidence>
<name>A0ABP9WQ40_9GAMM</name>
<sequence>MNFSEPEKQLIQAAFVWGQIAQQQGYTLSDLDIEKSVLLHRLLSGRPPLAFPPPLRHGFPWYEVIEGGDTFIVNVSEATADADTLMSGKAARSTSGAGDTCIMIEGSPWRVAASLRTGEEYIVEWGRYPMQWRLCKHWQVNDEMTLQLQRFRAANPAAEAQLEPAVDQREYGELRVDEMDTVWHSQWHLTRIGLSGWIWLGTPEEPPHSKERTPLHEDSRGPLLLGDSDTPRGSLWLRVEEAEGESRFIQLGGDCDYQQLVRQAKSDPESLIHCVQGDTLRVMDCHGLNPLRQVSIPAQLAPWENFELGLRAFELVPENAHAD</sequence>
<accession>A0ABP9WQ40</accession>
<dbReference type="RefSeq" id="WP_345550599.1">
    <property type="nucleotide sequence ID" value="NZ_BAABRT010000011.1"/>
</dbReference>
<organism evidence="2 3">
    <name type="scientific">Microbulbifer aestuariivivens</name>
    <dbReference type="NCBI Taxonomy" id="1908308"/>
    <lineage>
        <taxon>Bacteria</taxon>
        <taxon>Pseudomonadati</taxon>
        <taxon>Pseudomonadota</taxon>
        <taxon>Gammaproteobacteria</taxon>
        <taxon>Cellvibrionales</taxon>
        <taxon>Microbulbiferaceae</taxon>
        <taxon>Microbulbifer</taxon>
    </lineage>
</organism>
<proteinExistence type="predicted"/>
<dbReference type="EMBL" id="BAABRT010000011">
    <property type="protein sequence ID" value="GAA5525144.1"/>
    <property type="molecule type" value="Genomic_DNA"/>
</dbReference>
<feature type="compositionally biased region" description="Basic and acidic residues" evidence="1">
    <location>
        <begin position="205"/>
        <end position="220"/>
    </location>
</feature>
<protein>
    <submittedName>
        <fullName evidence="2">Uncharacterized protein</fullName>
    </submittedName>
</protein>
<feature type="region of interest" description="Disordered" evidence="1">
    <location>
        <begin position="205"/>
        <end position="224"/>
    </location>
</feature>
<comment type="caution">
    <text evidence="2">The sequence shown here is derived from an EMBL/GenBank/DDBJ whole genome shotgun (WGS) entry which is preliminary data.</text>
</comment>
<dbReference type="Proteomes" id="UP001408594">
    <property type="component" value="Unassembled WGS sequence"/>
</dbReference>
<reference evidence="2 3" key="1">
    <citation type="submission" date="2024-02" db="EMBL/GenBank/DDBJ databases">
        <title>Microbulbifer aestuariivivens NBRC 112533.</title>
        <authorList>
            <person name="Ichikawa N."/>
            <person name="Katano-Makiyama Y."/>
            <person name="Hidaka K."/>
        </authorList>
    </citation>
    <scope>NUCLEOTIDE SEQUENCE [LARGE SCALE GENOMIC DNA]</scope>
    <source>
        <strain evidence="2 3">NBRC 112533</strain>
    </source>
</reference>
<gene>
    <name evidence="2" type="ORF">Maes01_01709</name>
</gene>
<evidence type="ECO:0000313" key="3">
    <source>
        <dbReference type="Proteomes" id="UP001408594"/>
    </source>
</evidence>
<evidence type="ECO:0000256" key="1">
    <source>
        <dbReference type="SAM" id="MobiDB-lite"/>
    </source>
</evidence>